<keyword evidence="3" id="KW-1185">Reference proteome</keyword>
<dbReference type="GO" id="GO:0003676">
    <property type="term" value="F:nucleic acid binding"/>
    <property type="evidence" value="ECO:0007669"/>
    <property type="project" value="InterPro"/>
</dbReference>
<accession>A0A452XHI3</accession>
<dbReference type="STRING" id="200361.A0A452XHI3"/>
<reference evidence="2" key="3">
    <citation type="submission" date="2019-03" db="UniProtKB">
        <authorList>
            <consortium name="EnsemblPlants"/>
        </authorList>
    </citation>
    <scope>IDENTIFICATION</scope>
</reference>
<dbReference type="AlphaFoldDB" id="A0A452XHI3"/>
<dbReference type="GO" id="GO:0015074">
    <property type="term" value="P:DNA integration"/>
    <property type="evidence" value="ECO:0007669"/>
    <property type="project" value="InterPro"/>
</dbReference>
<dbReference type="Gramene" id="AET0Gv20168600.1">
    <property type="protein sequence ID" value="AET0Gv20168600.1"/>
    <property type="gene ID" value="AET0Gv20168600"/>
</dbReference>
<dbReference type="InterPro" id="IPR001584">
    <property type="entry name" value="Integrase_cat-core"/>
</dbReference>
<dbReference type="PANTHER" id="PTHR35046">
    <property type="entry name" value="ZINC KNUCKLE (CCHC-TYPE) FAMILY PROTEIN"/>
    <property type="match status" value="1"/>
</dbReference>
<dbReference type="SUPFAM" id="SSF53098">
    <property type="entry name" value="Ribonuclease H-like"/>
    <property type="match status" value="1"/>
</dbReference>
<reference evidence="3" key="2">
    <citation type="journal article" date="2017" name="Nat. Plants">
        <title>The Aegilops tauschii genome reveals multiple impacts of transposons.</title>
        <authorList>
            <person name="Zhao G."/>
            <person name="Zou C."/>
            <person name="Li K."/>
            <person name="Wang K."/>
            <person name="Li T."/>
            <person name="Gao L."/>
            <person name="Zhang X."/>
            <person name="Wang H."/>
            <person name="Yang Z."/>
            <person name="Liu X."/>
            <person name="Jiang W."/>
            <person name="Mao L."/>
            <person name="Kong X."/>
            <person name="Jiao Y."/>
            <person name="Jia J."/>
        </authorList>
    </citation>
    <scope>NUCLEOTIDE SEQUENCE [LARGE SCALE GENOMIC DNA]</scope>
    <source>
        <strain evidence="3">cv. AL8/78</strain>
    </source>
</reference>
<proteinExistence type="predicted"/>
<evidence type="ECO:0000313" key="3">
    <source>
        <dbReference type="Proteomes" id="UP000015105"/>
    </source>
</evidence>
<sequence>MHLGGLLQPLLAPQHVWIDISMDFVEGPRKVGGKSVILIVVDGFSKYSHFIALGHSYFASSVAKAFFANIVRLHGFLSSIVSDRDPVFTSNFWTKIVRLAGVKL</sequence>
<name>A0A452XHI3_AEGTS</name>
<dbReference type="Gene3D" id="3.30.420.10">
    <property type="entry name" value="Ribonuclease H-like superfamily/Ribonuclease H"/>
    <property type="match status" value="1"/>
</dbReference>
<protein>
    <recommendedName>
        <fullName evidence="1">Integrase catalytic domain-containing protein</fullName>
    </recommendedName>
</protein>
<dbReference type="PANTHER" id="PTHR35046:SF26">
    <property type="entry name" value="RNA-DIRECTED DNA POLYMERASE"/>
    <property type="match status" value="1"/>
</dbReference>
<dbReference type="EnsemblPlants" id="AET0Gv20168600.1">
    <property type="protein sequence ID" value="AET0Gv20168600.1"/>
    <property type="gene ID" value="AET0Gv20168600"/>
</dbReference>
<organism evidence="2 3">
    <name type="scientific">Aegilops tauschii subsp. strangulata</name>
    <name type="common">Goatgrass</name>
    <dbReference type="NCBI Taxonomy" id="200361"/>
    <lineage>
        <taxon>Eukaryota</taxon>
        <taxon>Viridiplantae</taxon>
        <taxon>Streptophyta</taxon>
        <taxon>Embryophyta</taxon>
        <taxon>Tracheophyta</taxon>
        <taxon>Spermatophyta</taxon>
        <taxon>Magnoliopsida</taxon>
        <taxon>Liliopsida</taxon>
        <taxon>Poales</taxon>
        <taxon>Poaceae</taxon>
        <taxon>BOP clade</taxon>
        <taxon>Pooideae</taxon>
        <taxon>Triticodae</taxon>
        <taxon>Triticeae</taxon>
        <taxon>Triticinae</taxon>
        <taxon>Aegilops</taxon>
    </lineage>
</organism>
<feature type="domain" description="Integrase catalytic" evidence="1">
    <location>
        <begin position="9"/>
        <end position="104"/>
    </location>
</feature>
<evidence type="ECO:0000259" key="1">
    <source>
        <dbReference type="PROSITE" id="PS50994"/>
    </source>
</evidence>
<dbReference type="PROSITE" id="PS50994">
    <property type="entry name" value="INTEGRASE"/>
    <property type="match status" value="1"/>
</dbReference>
<dbReference type="Proteomes" id="UP000015105">
    <property type="component" value="Unassembled WGS sequence"/>
</dbReference>
<dbReference type="InterPro" id="IPR036397">
    <property type="entry name" value="RNaseH_sf"/>
</dbReference>
<reference evidence="3" key="1">
    <citation type="journal article" date="2014" name="Science">
        <title>Ancient hybridizations among the ancestral genomes of bread wheat.</title>
        <authorList>
            <consortium name="International Wheat Genome Sequencing Consortium,"/>
            <person name="Marcussen T."/>
            <person name="Sandve S.R."/>
            <person name="Heier L."/>
            <person name="Spannagl M."/>
            <person name="Pfeifer M."/>
            <person name="Jakobsen K.S."/>
            <person name="Wulff B.B."/>
            <person name="Steuernagel B."/>
            <person name="Mayer K.F."/>
            <person name="Olsen O.A."/>
        </authorList>
    </citation>
    <scope>NUCLEOTIDE SEQUENCE [LARGE SCALE GENOMIC DNA]</scope>
    <source>
        <strain evidence="3">cv. AL8/78</strain>
    </source>
</reference>
<dbReference type="InterPro" id="IPR012337">
    <property type="entry name" value="RNaseH-like_sf"/>
</dbReference>
<evidence type="ECO:0000313" key="2">
    <source>
        <dbReference type="EnsemblPlants" id="AET0Gv20168600.1"/>
    </source>
</evidence>